<proteinExistence type="predicted"/>
<comment type="caution">
    <text evidence="2">The sequence shown here is derived from an EMBL/GenBank/DDBJ whole genome shotgun (WGS) entry which is preliminary data.</text>
</comment>
<name>A0A0J7JWM8_LASNI</name>
<dbReference type="Proteomes" id="UP000036403">
    <property type="component" value="Unassembled WGS sequence"/>
</dbReference>
<dbReference type="Pfam" id="PF10545">
    <property type="entry name" value="MADF_DNA_bdg"/>
    <property type="match status" value="1"/>
</dbReference>
<evidence type="ECO:0000313" key="3">
    <source>
        <dbReference type="Proteomes" id="UP000036403"/>
    </source>
</evidence>
<keyword evidence="3" id="KW-1185">Reference proteome</keyword>
<protein>
    <submittedName>
        <fullName evidence="2">Trihelix transcription</fullName>
    </submittedName>
</protein>
<dbReference type="PaxDb" id="67767-A0A0J7JWM8"/>
<gene>
    <name evidence="2" type="ORF">RF55_22747</name>
</gene>
<sequence>MQKNGYLVTYGRKAADKCHQRWRNLEKVYRGHCRYMKSTGTGKKKPPKYFEEMHEIIGEKHSSHPVHLLDSLHDSDTAASEIYSIEAKSNEVIDNIEDSPDMGDDESENIIKKKDYNLKKANIFENVKKSVRPKTDVRTVLKELHDHKI</sequence>
<dbReference type="AlphaFoldDB" id="A0A0J7JWM8"/>
<reference evidence="2 3" key="1">
    <citation type="submission" date="2015-04" db="EMBL/GenBank/DDBJ databases">
        <title>Lasius niger genome sequencing.</title>
        <authorList>
            <person name="Konorov E.A."/>
            <person name="Nikitin M.A."/>
            <person name="Kirill M.V."/>
            <person name="Chang P."/>
        </authorList>
    </citation>
    <scope>NUCLEOTIDE SEQUENCE [LARGE SCALE GENOMIC DNA]</scope>
    <source>
        <tissue evidence="2">Whole</tissue>
    </source>
</reference>
<dbReference type="EMBL" id="LBMM01024923">
    <property type="protein sequence ID" value="KMQ82497.1"/>
    <property type="molecule type" value="Genomic_DNA"/>
</dbReference>
<dbReference type="InterPro" id="IPR006578">
    <property type="entry name" value="MADF-dom"/>
</dbReference>
<evidence type="ECO:0000259" key="1">
    <source>
        <dbReference type="Pfam" id="PF10545"/>
    </source>
</evidence>
<feature type="domain" description="MADF" evidence="1">
    <location>
        <begin position="14"/>
        <end position="54"/>
    </location>
</feature>
<accession>A0A0J7JWM8</accession>
<evidence type="ECO:0000313" key="2">
    <source>
        <dbReference type="EMBL" id="KMQ82497.1"/>
    </source>
</evidence>
<organism evidence="2 3">
    <name type="scientific">Lasius niger</name>
    <name type="common">Black garden ant</name>
    <dbReference type="NCBI Taxonomy" id="67767"/>
    <lineage>
        <taxon>Eukaryota</taxon>
        <taxon>Metazoa</taxon>
        <taxon>Ecdysozoa</taxon>
        <taxon>Arthropoda</taxon>
        <taxon>Hexapoda</taxon>
        <taxon>Insecta</taxon>
        <taxon>Pterygota</taxon>
        <taxon>Neoptera</taxon>
        <taxon>Endopterygota</taxon>
        <taxon>Hymenoptera</taxon>
        <taxon>Apocrita</taxon>
        <taxon>Aculeata</taxon>
        <taxon>Formicoidea</taxon>
        <taxon>Formicidae</taxon>
        <taxon>Formicinae</taxon>
        <taxon>Lasius</taxon>
        <taxon>Lasius</taxon>
    </lineage>
</organism>
<dbReference type="OrthoDB" id="6610952at2759"/>